<dbReference type="Proteomes" id="UP000076738">
    <property type="component" value="Unassembled WGS sequence"/>
</dbReference>
<evidence type="ECO:0000256" key="3">
    <source>
        <dbReference type="ARBA" id="ARBA00022989"/>
    </source>
</evidence>
<feature type="transmembrane region" description="Helical" evidence="6">
    <location>
        <begin position="358"/>
        <end position="380"/>
    </location>
</feature>
<dbReference type="GO" id="GO:0015095">
    <property type="term" value="F:magnesium ion transmembrane transporter activity"/>
    <property type="evidence" value="ECO:0007669"/>
    <property type="project" value="InterPro"/>
</dbReference>
<dbReference type="PANTHER" id="PTHR12570:SF82">
    <property type="entry name" value="NIPA-LIKE PROTEIN 3"/>
    <property type="match status" value="1"/>
</dbReference>
<dbReference type="InterPro" id="IPR008521">
    <property type="entry name" value="Mg_trans_NIPA"/>
</dbReference>
<dbReference type="SUPFAM" id="SSF103481">
    <property type="entry name" value="Multidrug resistance efflux transporter EmrE"/>
    <property type="match status" value="1"/>
</dbReference>
<keyword evidence="3 6" id="KW-1133">Transmembrane helix</keyword>
<dbReference type="InterPro" id="IPR037185">
    <property type="entry name" value="EmrE-like"/>
</dbReference>
<feature type="transmembrane region" description="Helical" evidence="6">
    <location>
        <begin position="331"/>
        <end position="352"/>
    </location>
</feature>
<evidence type="ECO:0000313" key="8">
    <source>
        <dbReference type="Proteomes" id="UP000076738"/>
    </source>
</evidence>
<evidence type="ECO:0000256" key="4">
    <source>
        <dbReference type="ARBA" id="ARBA00023136"/>
    </source>
</evidence>
<feature type="compositionally biased region" description="Low complexity" evidence="5">
    <location>
        <begin position="1"/>
        <end position="13"/>
    </location>
</feature>
<keyword evidence="2 6" id="KW-0812">Transmembrane</keyword>
<evidence type="ECO:0000256" key="1">
    <source>
        <dbReference type="ARBA" id="ARBA00004141"/>
    </source>
</evidence>
<feature type="compositionally biased region" description="Basic and acidic residues" evidence="5">
    <location>
        <begin position="492"/>
        <end position="513"/>
    </location>
</feature>
<feature type="region of interest" description="Disordered" evidence="5">
    <location>
        <begin position="1"/>
        <end position="22"/>
    </location>
</feature>
<protein>
    <recommendedName>
        <fullName evidence="9">DUF803-domain-containing protein</fullName>
    </recommendedName>
</protein>
<name>A0A167IZ11_CALVF</name>
<accession>A0A167IZ11</accession>
<dbReference type="GO" id="GO:0016020">
    <property type="term" value="C:membrane"/>
    <property type="evidence" value="ECO:0007669"/>
    <property type="project" value="UniProtKB-SubCell"/>
</dbReference>
<gene>
    <name evidence="7" type="ORF">CALVIDRAFT_540349</name>
</gene>
<comment type="subcellular location">
    <subcellularLocation>
        <location evidence="1">Membrane</location>
        <topology evidence="1">Multi-pass membrane protein</topology>
    </subcellularLocation>
</comment>
<feature type="region of interest" description="Disordered" evidence="5">
    <location>
        <begin position="388"/>
        <end position="525"/>
    </location>
</feature>
<feature type="transmembrane region" description="Helical" evidence="6">
    <location>
        <begin position="174"/>
        <end position="194"/>
    </location>
</feature>
<dbReference type="Gene3D" id="1.10.3730.20">
    <property type="match status" value="1"/>
</dbReference>
<keyword evidence="4 6" id="KW-0472">Membrane</keyword>
<keyword evidence="8" id="KW-1185">Reference proteome</keyword>
<feature type="transmembrane region" description="Helical" evidence="6">
    <location>
        <begin position="259"/>
        <end position="283"/>
    </location>
</feature>
<dbReference type="PANTHER" id="PTHR12570">
    <property type="match status" value="1"/>
</dbReference>
<feature type="transmembrane region" description="Helical" evidence="6">
    <location>
        <begin position="74"/>
        <end position="93"/>
    </location>
</feature>
<organism evidence="7 8">
    <name type="scientific">Calocera viscosa (strain TUFC12733)</name>
    <dbReference type="NCBI Taxonomy" id="1330018"/>
    <lineage>
        <taxon>Eukaryota</taxon>
        <taxon>Fungi</taxon>
        <taxon>Dikarya</taxon>
        <taxon>Basidiomycota</taxon>
        <taxon>Agaricomycotina</taxon>
        <taxon>Dacrymycetes</taxon>
        <taxon>Dacrymycetales</taxon>
        <taxon>Dacrymycetaceae</taxon>
        <taxon>Calocera</taxon>
    </lineage>
</organism>
<dbReference type="AlphaFoldDB" id="A0A167IZ11"/>
<feature type="transmembrane region" description="Helical" evidence="6">
    <location>
        <begin position="105"/>
        <end position="125"/>
    </location>
</feature>
<sequence length="525" mass="56719">MNATTTTSALPSPSVSPIPDVPGPGGQLNPAVSFIIGALIILAASAMNAAGLNITKMDHVRTAATPKHARRSQFLRPLWVLGMSLYILSQLLGSTLALQYLRAEYVAPLGATSLIFNFLFASWLVGTPVTKTDIRGTVTVIIGVIGIVVFGSIHSPELSNTIDLPRLKYLWSRAAWWGYFLLMSLGTLFTYAWSSMLESALHARDELELPSHAPPPAPPRASSQGPLRFLSLIWQKVGELRRNLQGKVERVVDASDDKFLSWVLAMGWSCCGGALAGGTLVFAKACVNLLAVGGSAFLSPAALLTLLLLILTAVSQIVCLNRGLEAWDSTLVVPVFYGIYTCSGFLDSLIFYNEVPYYQFWVLSAIFLSILVLIAGVILLSTKKPEKARVPRPGIPAAERERQRSRIRSAARSGEESVALRSGEPGEGEAEREGEVMWELGSVSDEEDEPATGQSKGKRPNGVGEGKGMMVDEDEEGGDDKSTRALSIRTARSRDAPEVDVDRAMPQGEREQEGFGEFEGAAAWR</sequence>
<dbReference type="OrthoDB" id="165382at2759"/>
<dbReference type="Pfam" id="PF05653">
    <property type="entry name" value="Mg_trans_NIPA"/>
    <property type="match status" value="2"/>
</dbReference>
<feature type="transmembrane region" description="Helical" evidence="6">
    <location>
        <begin position="295"/>
        <end position="319"/>
    </location>
</feature>
<feature type="transmembrane region" description="Helical" evidence="6">
    <location>
        <begin position="137"/>
        <end position="154"/>
    </location>
</feature>
<evidence type="ECO:0008006" key="9">
    <source>
        <dbReference type="Google" id="ProtNLM"/>
    </source>
</evidence>
<feature type="transmembrane region" description="Helical" evidence="6">
    <location>
        <begin position="31"/>
        <end position="54"/>
    </location>
</feature>
<proteinExistence type="predicted"/>
<reference evidence="7 8" key="1">
    <citation type="journal article" date="2016" name="Mol. Biol. Evol.">
        <title>Comparative Genomics of Early-Diverging Mushroom-Forming Fungi Provides Insights into the Origins of Lignocellulose Decay Capabilities.</title>
        <authorList>
            <person name="Nagy L.G."/>
            <person name="Riley R."/>
            <person name="Tritt A."/>
            <person name="Adam C."/>
            <person name="Daum C."/>
            <person name="Floudas D."/>
            <person name="Sun H."/>
            <person name="Yadav J.S."/>
            <person name="Pangilinan J."/>
            <person name="Larsson K.H."/>
            <person name="Matsuura K."/>
            <person name="Barry K."/>
            <person name="Labutti K."/>
            <person name="Kuo R."/>
            <person name="Ohm R.A."/>
            <person name="Bhattacharya S.S."/>
            <person name="Shirouzu T."/>
            <person name="Yoshinaga Y."/>
            <person name="Martin F.M."/>
            <person name="Grigoriev I.V."/>
            <person name="Hibbett D.S."/>
        </authorList>
    </citation>
    <scope>NUCLEOTIDE SEQUENCE [LARGE SCALE GENOMIC DNA]</scope>
    <source>
        <strain evidence="7 8">TUFC12733</strain>
    </source>
</reference>
<evidence type="ECO:0000256" key="2">
    <source>
        <dbReference type="ARBA" id="ARBA00022692"/>
    </source>
</evidence>
<evidence type="ECO:0000256" key="5">
    <source>
        <dbReference type="SAM" id="MobiDB-lite"/>
    </source>
</evidence>
<evidence type="ECO:0000313" key="7">
    <source>
        <dbReference type="EMBL" id="KZO93096.1"/>
    </source>
</evidence>
<dbReference type="EMBL" id="KV417304">
    <property type="protein sequence ID" value="KZO93096.1"/>
    <property type="molecule type" value="Genomic_DNA"/>
</dbReference>
<evidence type="ECO:0000256" key="6">
    <source>
        <dbReference type="SAM" id="Phobius"/>
    </source>
</evidence>